<accession>A0A8C0FZB3</accession>
<evidence type="ECO:0000256" key="3">
    <source>
        <dbReference type="ARBA" id="ARBA00022729"/>
    </source>
</evidence>
<reference evidence="5" key="2">
    <citation type="submission" date="2025-09" db="UniProtKB">
        <authorList>
            <consortium name="Ensembl"/>
        </authorList>
    </citation>
    <scope>IDENTIFICATION</scope>
</reference>
<dbReference type="Gene3D" id="2.40.128.30">
    <property type="entry name" value="Avidin-like"/>
    <property type="match status" value="1"/>
</dbReference>
<dbReference type="Pfam" id="PF01382">
    <property type="entry name" value="Avidin"/>
    <property type="match status" value="1"/>
</dbReference>
<dbReference type="PANTHER" id="PTHR34399">
    <property type="entry name" value="AVIDIN-RELATED"/>
    <property type="match status" value="1"/>
</dbReference>
<proteinExistence type="predicted"/>
<keyword evidence="6" id="KW-1185">Reference proteome</keyword>
<reference evidence="5" key="1">
    <citation type="submission" date="2025-08" db="UniProtKB">
        <authorList>
            <consortium name="Ensembl"/>
        </authorList>
    </citation>
    <scope>IDENTIFICATION</scope>
</reference>
<organism evidence="5 6">
    <name type="scientific">Bubo bubo</name>
    <name type="common">Eurasian eagle-owl</name>
    <name type="synonym">Strix bubo</name>
    <dbReference type="NCBI Taxonomy" id="30461"/>
    <lineage>
        <taxon>Eukaryota</taxon>
        <taxon>Metazoa</taxon>
        <taxon>Chordata</taxon>
        <taxon>Craniata</taxon>
        <taxon>Vertebrata</taxon>
        <taxon>Euteleostomi</taxon>
        <taxon>Archelosauria</taxon>
        <taxon>Archosauria</taxon>
        <taxon>Dinosauria</taxon>
        <taxon>Saurischia</taxon>
        <taxon>Theropoda</taxon>
        <taxon>Coelurosauria</taxon>
        <taxon>Aves</taxon>
        <taxon>Neognathae</taxon>
        <taxon>Neoaves</taxon>
        <taxon>Telluraves</taxon>
        <taxon>Strigiformes</taxon>
        <taxon>Strigidae</taxon>
        <taxon>Bubo</taxon>
    </lineage>
</organism>
<keyword evidence="2" id="KW-0964">Secreted</keyword>
<evidence type="ECO:0000313" key="5">
    <source>
        <dbReference type="Ensembl" id="ENSBOBP00000025057.1"/>
    </source>
</evidence>
<dbReference type="InterPro" id="IPR036896">
    <property type="entry name" value="Avidin-like_sf"/>
</dbReference>
<sequence length="143" mass="15570">MGCPLLSPCLCLGCAAAPTQSSLLQCVLTGQWKNDLGSNMTIGELQGISLTSTILESPLLGSQKHTHQPTFGFTVKWTFTGASPFQASLTVPRTALPSLWCPQSRCWVDWVGGYWRDPCCLYVHRHAFLSEWLSPDQPEGGTG</sequence>
<evidence type="ECO:0000313" key="6">
    <source>
        <dbReference type="Proteomes" id="UP000694567"/>
    </source>
</evidence>
<name>A0A8C0FZB3_BUBBB</name>
<comment type="subcellular location">
    <subcellularLocation>
        <location evidence="1">Secreted</location>
    </subcellularLocation>
</comment>
<keyword evidence="3 4" id="KW-0732">Signal</keyword>
<dbReference type="GO" id="GO:0005576">
    <property type="term" value="C:extracellular region"/>
    <property type="evidence" value="ECO:0007669"/>
    <property type="project" value="UniProtKB-SubCell"/>
</dbReference>
<feature type="chain" id="PRO_5034663664" description="AVID protein" evidence="4">
    <location>
        <begin position="22"/>
        <end position="143"/>
    </location>
</feature>
<dbReference type="InterPro" id="IPR005468">
    <property type="entry name" value="Avidin/str"/>
</dbReference>
<dbReference type="PANTHER" id="PTHR34399:SF3">
    <property type="entry name" value="AVID PROTEIN-RELATED"/>
    <property type="match status" value="1"/>
</dbReference>
<evidence type="ECO:0000256" key="2">
    <source>
        <dbReference type="ARBA" id="ARBA00022525"/>
    </source>
</evidence>
<feature type="signal peptide" evidence="4">
    <location>
        <begin position="1"/>
        <end position="21"/>
    </location>
</feature>
<dbReference type="AlphaFoldDB" id="A0A8C0FZB3"/>
<protein>
    <recommendedName>
        <fullName evidence="7">AVID protein</fullName>
    </recommendedName>
</protein>
<dbReference type="GO" id="GO:0009374">
    <property type="term" value="F:biotin binding"/>
    <property type="evidence" value="ECO:0007669"/>
    <property type="project" value="InterPro"/>
</dbReference>
<dbReference type="SUPFAM" id="SSF50876">
    <property type="entry name" value="Avidin/streptavidin"/>
    <property type="match status" value="1"/>
</dbReference>
<evidence type="ECO:0000256" key="1">
    <source>
        <dbReference type="ARBA" id="ARBA00004613"/>
    </source>
</evidence>
<dbReference type="InterPro" id="IPR051764">
    <property type="entry name" value="Avidin/Streptavidin-rel"/>
</dbReference>
<dbReference type="Proteomes" id="UP000694567">
    <property type="component" value="Unplaced"/>
</dbReference>
<evidence type="ECO:0008006" key="7">
    <source>
        <dbReference type="Google" id="ProtNLM"/>
    </source>
</evidence>
<evidence type="ECO:0000256" key="4">
    <source>
        <dbReference type="SAM" id="SignalP"/>
    </source>
</evidence>
<dbReference type="Ensembl" id="ENSBOBT00000025603.1">
    <property type="protein sequence ID" value="ENSBOBP00000025057.1"/>
    <property type="gene ID" value="ENSBOBG00000014843.1"/>
</dbReference>